<gene>
    <name evidence="14" type="ORF">CBR_g42180</name>
</gene>
<evidence type="ECO:0000256" key="10">
    <source>
        <dbReference type="ARBA" id="ARBA00023284"/>
    </source>
</evidence>
<feature type="transmembrane region" description="Helical" evidence="12">
    <location>
        <begin position="17"/>
        <end position="38"/>
    </location>
</feature>
<dbReference type="GO" id="GO:0015035">
    <property type="term" value="F:protein-disulfide reductase activity"/>
    <property type="evidence" value="ECO:0007669"/>
    <property type="project" value="TreeGrafter"/>
</dbReference>
<dbReference type="STRING" id="69332.A0A388LX54"/>
<dbReference type="PROSITE" id="PS00194">
    <property type="entry name" value="THIOREDOXIN_1"/>
    <property type="match status" value="2"/>
</dbReference>
<evidence type="ECO:0000256" key="7">
    <source>
        <dbReference type="ARBA" id="ARBA00022824"/>
    </source>
</evidence>
<dbReference type="GO" id="GO:0003756">
    <property type="term" value="F:protein disulfide isomerase activity"/>
    <property type="evidence" value="ECO:0007669"/>
    <property type="project" value="UniProtKB-EC"/>
</dbReference>
<dbReference type="FunFam" id="3.40.30.10:FF:000050">
    <property type="entry name" value="protein disulfide-isomerase A6 isoform X1"/>
    <property type="match status" value="1"/>
</dbReference>
<dbReference type="PANTHER" id="PTHR45815">
    <property type="entry name" value="PROTEIN DISULFIDE-ISOMERASE A6"/>
    <property type="match status" value="1"/>
</dbReference>
<protein>
    <recommendedName>
        <fullName evidence="4">protein disulfide-isomerase</fullName>
        <ecNumber evidence="4">5.3.4.1</ecNumber>
    </recommendedName>
</protein>
<comment type="caution">
    <text evidence="14">The sequence shown here is derived from an EMBL/GenBank/DDBJ whole genome shotgun (WGS) entry which is preliminary data.</text>
</comment>
<comment type="similarity">
    <text evidence="3 11">Belongs to the protein disulfide isomerase family.</text>
</comment>
<keyword evidence="9" id="KW-0413">Isomerase</keyword>
<dbReference type="EC" id="5.3.4.1" evidence="4"/>
<evidence type="ECO:0000256" key="6">
    <source>
        <dbReference type="ARBA" id="ARBA00022737"/>
    </source>
</evidence>
<dbReference type="InterPro" id="IPR017937">
    <property type="entry name" value="Thioredoxin_CS"/>
</dbReference>
<proteinExistence type="inferred from homology"/>
<feature type="domain" description="Thioredoxin" evidence="13">
    <location>
        <begin position="24"/>
        <end position="148"/>
    </location>
</feature>
<keyword evidence="6" id="KW-0677">Repeat</keyword>
<dbReference type="Gene3D" id="3.40.30.10">
    <property type="entry name" value="Glutaredoxin"/>
    <property type="match status" value="2"/>
</dbReference>
<dbReference type="PRINTS" id="PR00421">
    <property type="entry name" value="THIOREDOXIN"/>
</dbReference>
<dbReference type="OrthoDB" id="10264505at2759"/>
<evidence type="ECO:0000256" key="12">
    <source>
        <dbReference type="SAM" id="Phobius"/>
    </source>
</evidence>
<dbReference type="InterPro" id="IPR036249">
    <property type="entry name" value="Thioredoxin-like_sf"/>
</dbReference>
<keyword evidence="12" id="KW-0472">Membrane</keyword>
<feature type="domain" description="Thioredoxin" evidence="13">
    <location>
        <begin position="160"/>
        <end position="277"/>
    </location>
</feature>
<evidence type="ECO:0000256" key="4">
    <source>
        <dbReference type="ARBA" id="ARBA00012723"/>
    </source>
</evidence>
<evidence type="ECO:0000259" key="13">
    <source>
        <dbReference type="PROSITE" id="PS51352"/>
    </source>
</evidence>
<accession>A0A388LX54</accession>
<keyword evidence="5" id="KW-0732">Signal</keyword>
<evidence type="ECO:0000313" key="14">
    <source>
        <dbReference type="EMBL" id="GBG86898.1"/>
    </source>
</evidence>
<dbReference type="GO" id="GO:0034976">
    <property type="term" value="P:response to endoplasmic reticulum stress"/>
    <property type="evidence" value="ECO:0007669"/>
    <property type="project" value="TreeGrafter"/>
</dbReference>
<evidence type="ECO:0000256" key="5">
    <source>
        <dbReference type="ARBA" id="ARBA00022729"/>
    </source>
</evidence>
<dbReference type="Pfam" id="PF00085">
    <property type="entry name" value="Thioredoxin"/>
    <property type="match status" value="2"/>
</dbReference>
<dbReference type="GO" id="GO:0005788">
    <property type="term" value="C:endoplasmic reticulum lumen"/>
    <property type="evidence" value="ECO:0007669"/>
    <property type="project" value="UniProtKB-SubCell"/>
</dbReference>
<reference evidence="14 15" key="1">
    <citation type="journal article" date="2018" name="Cell">
        <title>The Chara Genome: Secondary Complexity and Implications for Plant Terrestrialization.</title>
        <authorList>
            <person name="Nishiyama T."/>
            <person name="Sakayama H."/>
            <person name="Vries J.D."/>
            <person name="Buschmann H."/>
            <person name="Saint-Marcoux D."/>
            <person name="Ullrich K.K."/>
            <person name="Haas F.B."/>
            <person name="Vanderstraeten L."/>
            <person name="Becker D."/>
            <person name="Lang D."/>
            <person name="Vosolsobe S."/>
            <person name="Rombauts S."/>
            <person name="Wilhelmsson P.K.I."/>
            <person name="Janitza P."/>
            <person name="Kern R."/>
            <person name="Heyl A."/>
            <person name="Rumpler F."/>
            <person name="Villalobos L.I.A.C."/>
            <person name="Clay J.M."/>
            <person name="Skokan R."/>
            <person name="Toyoda A."/>
            <person name="Suzuki Y."/>
            <person name="Kagoshima H."/>
            <person name="Schijlen E."/>
            <person name="Tajeshwar N."/>
            <person name="Catarino B."/>
            <person name="Hetherington A.J."/>
            <person name="Saltykova A."/>
            <person name="Bonnot C."/>
            <person name="Breuninger H."/>
            <person name="Symeonidi A."/>
            <person name="Radhakrishnan G.V."/>
            <person name="Van Nieuwerburgh F."/>
            <person name="Deforce D."/>
            <person name="Chang C."/>
            <person name="Karol K.G."/>
            <person name="Hedrich R."/>
            <person name="Ulvskov P."/>
            <person name="Glockner G."/>
            <person name="Delwiche C.F."/>
            <person name="Petrasek J."/>
            <person name="Van de Peer Y."/>
            <person name="Friml J."/>
            <person name="Beilby M."/>
            <person name="Dolan L."/>
            <person name="Kohara Y."/>
            <person name="Sugano S."/>
            <person name="Fujiyama A."/>
            <person name="Delaux P.-M."/>
            <person name="Quint M."/>
            <person name="TheiBen G."/>
            <person name="Hagemann M."/>
            <person name="Harholt J."/>
            <person name="Dunand C."/>
            <person name="Zachgo S."/>
            <person name="Langdale J."/>
            <person name="Maumus F."/>
            <person name="Straeten D.V.D."/>
            <person name="Gould S.B."/>
            <person name="Rensing S.A."/>
        </authorList>
    </citation>
    <scope>NUCLEOTIDE SEQUENCE [LARGE SCALE GENOMIC DNA]</scope>
    <source>
        <strain evidence="14 15">S276</strain>
    </source>
</reference>
<dbReference type="EMBL" id="BFEA01000585">
    <property type="protein sequence ID" value="GBG86898.1"/>
    <property type="molecule type" value="Genomic_DNA"/>
</dbReference>
<dbReference type="AlphaFoldDB" id="A0A388LX54"/>
<keyword evidence="7" id="KW-0256">Endoplasmic reticulum</keyword>
<dbReference type="PANTHER" id="PTHR45815:SF3">
    <property type="entry name" value="PROTEIN DISULFIDE-ISOMERASE A6"/>
    <property type="match status" value="1"/>
</dbReference>
<dbReference type="Proteomes" id="UP000265515">
    <property type="component" value="Unassembled WGS sequence"/>
</dbReference>
<evidence type="ECO:0000313" key="15">
    <source>
        <dbReference type="Proteomes" id="UP000265515"/>
    </source>
</evidence>
<comment type="catalytic activity">
    <reaction evidence="1">
        <text>Catalyzes the rearrangement of -S-S- bonds in proteins.</text>
        <dbReference type="EC" id="5.3.4.1"/>
    </reaction>
</comment>
<keyword evidence="12" id="KW-0812">Transmembrane</keyword>
<keyword evidence="8" id="KW-1015">Disulfide bond</keyword>
<dbReference type="OMA" id="AIWVVQF"/>
<dbReference type="InterPro" id="IPR013766">
    <property type="entry name" value="Thioredoxin_domain"/>
</dbReference>
<dbReference type="SUPFAM" id="SSF52833">
    <property type="entry name" value="Thioredoxin-like"/>
    <property type="match status" value="2"/>
</dbReference>
<dbReference type="NCBIfam" id="TIGR01126">
    <property type="entry name" value="pdi_dom"/>
    <property type="match status" value="2"/>
</dbReference>
<dbReference type="InterPro" id="IPR005788">
    <property type="entry name" value="PDI_thioredoxin-like_dom"/>
</dbReference>
<evidence type="ECO:0000256" key="8">
    <source>
        <dbReference type="ARBA" id="ARBA00023157"/>
    </source>
</evidence>
<keyword evidence="10" id="KW-0676">Redox-active center</keyword>
<evidence type="ECO:0000256" key="1">
    <source>
        <dbReference type="ARBA" id="ARBA00001182"/>
    </source>
</evidence>
<evidence type="ECO:0000256" key="9">
    <source>
        <dbReference type="ARBA" id="ARBA00023235"/>
    </source>
</evidence>
<name>A0A388LX54_CHABU</name>
<dbReference type="Gramene" id="GBG86898">
    <property type="protein sequence ID" value="GBG86898"/>
    <property type="gene ID" value="CBR_g42180"/>
</dbReference>
<organism evidence="14 15">
    <name type="scientific">Chara braunii</name>
    <name type="common">Braun's stonewort</name>
    <dbReference type="NCBI Taxonomy" id="69332"/>
    <lineage>
        <taxon>Eukaryota</taxon>
        <taxon>Viridiplantae</taxon>
        <taxon>Streptophyta</taxon>
        <taxon>Charophyceae</taxon>
        <taxon>Charales</taxon>
        <taxon>Characeae</taxon>
        <taxon>Chara</taxon>
    </lineage>
</organism>
<keyword evidence="15" id="KW-1185">Reference proteome</keyword>
<dbReference type="PROSITE" id="PS51352">
    <property type="entry name" value="THIOREDOXIN_2"/>
    <property type="match status" value="2"/>
</dbReference>
<dbReference type="CDD" id="cd03001">
    <property type="entry name" value="PDI_a_P5"/>
    <property type="match status" value="2"/>
</dbReference>
<evidence type="ECO:0000256" key="11">
    <source>
        <dbReference type="RuleBase" id="RU004208"/>
    </source>
</evidence>
<comment type="subcellular location">
    <subcellularLocation>
        <location evidence="2">Endoplasmic reticulum lumen</location>
    </subcellularLocation>
</comment>
<keyword evidence="12" id="KW-1133">Transmembrane helix</keyword>
<evidence type="ECO:0000256" key="2">
    <source>
        <dbReference type="ARBA" id="ARBA00004319"/>
    </source>
</evidence>
<evidence type="ECO:0000256" key="3">
    <source>
        <dbReference type="ARBA" id="ARBA00006347"/>
    </source>
</evidence>
<sequence length="295" mass="31731">MAADCCVTRGRQRLAHVIVAGALSVVLQLQLAFALYGAQSDVTILTPSNFKSTVLNSNQVVLVEFFAPWCGHCKALAPTWEKAATALKGVVTVAAVDCDQHRNIAQEYGIQGFPTIKVFGADKKKPSDYMGARDAKAIVDHALQQVKAMVSQRLTGKAGSGGGKKGKSASVELTDSNFKDSVLKSKDIWLVEFFAPWCGHCKRLEPEWKTAASNLQNVEGVKLGAVDATVHTSLASMYKIQGFPTILLFGADKQNPIPYEGPRTASGIESYVKEQAATKVPPPEIVELINQVNAD</sequence>